<dbReference type="Proteomes" id="UP001174936">
    <property type="component" value="Unassembled WGS sequence"/>
</dbReference>
<feature type="region of interest" description="Disordered" evidence="1">
    <location>
        <begin position="1"/>
        <end position="85"/>
    </location>
</feature>
<proteinExistence type="predicted"/>
<gene>
    <name evidence="2" type="ORF">B0T16DRAFT_17561</name>
</gene>
<comment type="caution">
    <text evidence="2">The sequence shown here is derived from an EMBL/GenBank/DDBJ whole genome shotgun (WGS) entry which is preliminary data.</text>
</comment>
<keyword evidence="3" id="KW-1185">Reference proteome</keyword>
<evidence type="ECO:0000313" key="3">
    <source>
        <dbReference type="Proteomes" id="UP001174936"/>
    </source>
</evidence>
<evidence type="ECO:0000313" key="2">
    <source>
        <dbReference type="EMBL" id="KAK0655736.1"/>
    </source>
</evidence>
<dbReference type="EMBL" id="JAULSV010000001">
    <property type="protein sequence ID" value="KAK0655736.1"/>
    <property type="molecule type" value="Genomic_DNA"/>
</dbReference>
<sequence>MECLSFSGPLKFEDPKRSASASSSDVSRRGKLACGDPPNRPVPHGVGGHLAEAEMGLQTNNPPHPWSFRGGSSARLSPSRADGNVECEPLPSSLSLDERHRIHVSATTTNNSRPRRATSNEKIKNISSCLRVCKGRLFREPQNPQSDRLPSQWGHPLVSLGWQIWKSTRVQGTVDHPCCFTSAIHQCSPENDTSLHQRGGTTLCNGFVF</sequence>
<reference evidence="2" key="1">
    <citation type="submission" date="2023-06" db="EMBL/GenBank/DDBJ databases">
        <title>Genome-scale phylogeny and comparative genomics of the fungal order Sordariales.</title>
        <authorList>
            <consortium name="Lawrence Berkeley National Laboratory"/>
            <person name="Hensen N."/>
            <person name="Bonometti L."/>
            <person name="Westerberg I."/>
            <person name="Brannstrom I.O."/>
            <person name="Guillou S."/>
            <person name="Cros-Aarteil S."/>
            <person name="Calhoun S."/>
            <person name="Haridas S."/>
            <person name="Kuo A."/>
            <person name="Mondo S."/>
            <person name="Pangilinan J."/>
            <person name="Riley R."/>
            <person name="Labutti K."/>
            <person name="Andreopoulos B."/>
            <person name="Lipzen A."/>
            <person name="Chen C."/>
            <person name="Yanf M."/>
            <person name="Daum C."/>
            <person name="Ng V."/>
            <person name="Clum A."/>
            <person name="Steindorff A."/>
            <person name="Ohm R."/>
            <person name="Martin F."/>
            <person name="Silar P."/>
            <person name="Natvig D."/>
            <person name="Lalanne C."/>
            <person name="Gautier V."/>
            <person name="Ament-Velasquez S.L."/>
            <person name="Kruys A."/>
            <person name="Hutchinson M.I."/>
            <person name="Powell A.J."/>
            <person name="Barry K."/>
            <person name="Miller A.N."/>
            <person name="Grigoriev I.V."/>
            <person name="Debuchy R."/>
            <person name="Gladieux P."/>
            <person name="Thoren M.H."/>
            <person name="Johannesson H."/>
        </authorList>
    </citation>
    <scope>NUCLEOTIDE SEQUENCE</scope>
    <source>
        <strain evidence="2">SMH2532-1</strain>
    </source>
</reference>
<dbReference type="AlphaFoldDB" id="A0AA39YQ53"/>
<organism evidence="2 3">
    <name type="scientific">Cercophora newfieldiana</name>
    <dbReference type="NCBI Taxonomy" id="92897"/>
    <lineage>
        <taxon>Eukaryota</taxon>
        <taxon>Fungi</taxon>
        <taxon>Dikarya</taxon>
        <taxon>Ascomycota</taxon>
        <taxon>Pezizomycotina</taxon>
        <taxon>Sordariomycetes</taxon>
        <taxon>Sordariomycetidae</taxon>
        <taxon>Sordariales</taxon>
        <taxon>Lasiosphaeriaceae</taxon>
        <taxon>Cercophora</taxon>
    </lineage>
</organism>
<accession>A0AA39YQ53</accession>
<evidence type="ECO:0000256" key="1">
    <source>
        <dbReference type="SAM" id="MobiDB-lite"/>
    </source>
</evidence>
<protein>
    <submittedName>
        <fullName evidence="2">Uncharacterized protein</fullName>
    </submittedName>
</protein>
<name>A0AA39YQ53_9PEZI</name>